<dbReference type="Proteomes" id="UP000053707">
    <property type="component" value="Unassembled WGS sequence"/>
</dbReference>
<dbReference type="GeneID" id="27919676"/>
<evidence type="ECO:0000256" key="1">
    <source>
        <dbReference type="SAM" id="Phobius"/>
    </source>
</evidence>
<protein>
    <recommendedName>
        <fullName evidence="4">DUF5135 domain-containing protein</fullName>
    </recommendedName>
</protein>
<feature type="transmembrane region" description="Helical" evidence="1">
    <location>
        <begin position="124"/>
        <end position="143"/>
    </location>
</feature>
<gene>
    <name evidence="2" type="ORF">AU192_20735</name>
</gene>
<keyword evidence="1" id="KW-0812">Transmembrane</keyword>
<feature type="transmembrane region" description="Helical" evidence="1">
    <location>
        <begin position="6"/>
        <end position="28"/>
    </location>
</feature>
<dbReference type="Pfam" id="PF17198">
    <property type="entry name" value="AveC_like"/>
    <property type="match status" value="1"/>
</dbReference>
<reference evidence="2 3" key="1">
    <citation type="submission" date="2016-01" db="EMBL/GenBank/DDBJ databases">
        <authorList>
            <consortium name="TB Trials Study Group"/>
            <person name="Sutton G."/>
            <person name="Brinkac L."/>
            <person name="Sanka R."/>
            <person name="Adams M."/>
            <person name="Lau E.L."/>
            <person name="Macaden R."/>
            <person name="Grewal H.M.S."/>
        </authorList>
    </citation>
    <scope>NUCLEOTIDE SEQUENCE [LARGE SCALE GENOMIC DNA]</scope>
    <source>
        <strain evidence="2 3">IS-1744</strain>
    </source>
</reference>
<name>A0A101A3V7_9MYCO</name>
<dbReference type="AlphaFoldDB" id="A0A101A3V7"/>
<dbReference type="InterPro" id="IPR033459">
    <property type="entry name" value="AveC-like"/>
</dbReference>
<feature type="transmembrane region" description="Helical" evidence="1">
    <location>
        <begin position="174"/>
        <end position="191"/>
    </location>
</feature>
<evidence type="ECO:0000313" key="3">
    <source>
        <dbReference type="Proteomes" id="UP000053707"/>
    </source>
</evidence>
<evidence type="ECO:0000313" key="2">
    <source>
        <dbReference type="EMBL" id="KUI12470.1"/>
    </source>
</evidence>
<evidence type="ECO:0008006" key="4">
    <source>
        <dbReference type="Google" id="ProtNLM"/>
    </source>
</evidence>
<keyword evidence="3" id="KW-1185">Reference proteome</keyword>
<accession>A0A101A3V7</accession>
<sequence length="262" mass="28752">MSTELTPALVVGLSFAYVGGVLFLAYGVYLSIRRGRLHPLLLLSISAISFSWIEAPYDWAVYAQFPPALPRMPSWWPMNMTWGGGLPSSVPIGYIPYFVLPAVVGAALGRGLIRRFGWRRPQTLLIVGLVVGFCWALLFNGFFGPRLGVFYYGYVIPGLAIFEGSRFQYPLYDAFAMGLQMMVFTYLLGRVDSQGRNVIEVWADKRSTSPVGSSLLSIAAVVVVGHLMYGAVFAPHLVTKLGGYVTSGPTEQLFPGVPNQPR</sequence>
<keyword evidence="1" id="KW-1133">Transmembrane helix</keyword>
<proteinExistence type="predicted"/>
<dbReference type="EMBL" id="LQIR01000034">
    <property type="protein sequence ID" value="KUI12470.1"/>
    <property type="molecule type" value="Genomic_DNA"/>
</dbReference>
<dbReference type="RefSeq" id="WP_064398714.1">
    <property type="nucleotide sequence ID" value="NZ_LQIR01000034.1"/>
</dbReference>
<feature type="transmembrane region" description="Helical" evidence="1">
    <location>
        <begin position="94"/>
        <end position="112"/>
    </location>
</feature>
<feature type="transmembrane region" description="Helical" evidence="1">
    <location>
        <begin position="211"/>
        <end position="234"/>
    </location>
</feature>
<comment type="caution">
    <text evidence="2">The sequence shown here is derived from an EMBL/GenBank/DDBJ whole genome shotgun (WGS) entry which is preliminary data.</text>
</comment>
<feature type="transmembrane region" description="Helical" evidence="1">
    <location>
        <begin position="40"/>
        <end position="57"/>
    </location>
</feature>
<keyword evidence="1" id="KW-0472">Membrane</keyword>
<organism evidence="2 3">
    <name type="scientific">Mycobacterium lehmannii</name>
    <dbReference type="NCBI Taxonomy" id="2048550"/>
    <lineage>
        <taxon>Bacteria</taxon>
        <taxon>Bacillati</taxon>
        <taxon>Actinomycetota</taxon>
        <taxon>Actinomycetes</taxon>
        <taxon>Mycobacteriales</taxon>
        <taxon>Mycobacteriaceae</taxon>
        <taxon>Mycobacterium</taxon>
    </lineage>
</organism>